<gene>
    <name evidence="5" type="ORF">SEMRO_23_G016030.1</name>
</gene>
<comment type="pathway">
    <text evidence="1">Glycolipid biosynthesis; glycosylphosphatidylinositol-anchor biosynthesis.</text>
</comment>
<dbReference type="Proteomes" id="UP001153069">
    <property type="component" value="Unassembled WGS sequence"/>
</dbReference>
<evidence type="ECO:0000256" key="3">
    <source>
        <dbReference type="ARBA" id="ARBA00022502"/>
    </source>
</evidence>
<protein>
    <submittedName>
        <fullName evidence="5">GPI-anchor transamidase</fullName>
    </submittedName>
</protein>
<organism evidence="5 6">
    <name type="scientific">Seminavis robusta</name>
    <dbReference type="NCBI Taxonomy" id="568900"/>
    <lineage>
        <taxon>Eukaryota</taxon>
        <taxon>Sar</taxon>
        <taxon>Stramenopiles</taxon>
        <taxon>Ochrophyta</taxon>
        <taxon>Bacillariophyta</taxon>
        <taxon>Bacillariophyceae</taxon>
        <taxon>Bacillariophycidae</taxon>
        <taxon>Naviculales</taxon>
        <taxon>Naviculaceae</taxon>
        <taxon>Seminavis</taxon>
    </lineage>
</organism>
<dbReference type="GO" id="GO:0006508">
    <property type="term" value="P:proteolysis"/>
    <property type="evidence" value="ECO:0007669"/>
    <property type="project" value="InterPro"/>
</dbReference>
<evidence type="ECO:0000313" key="5">
    <source>
        <dbReference type="EMBL" id="CAB9497659.1"/>
    </source>
</evidence>
<dbReference type="GO" id="GO:0016255">
    <property type="term" value="P:attachment of GPI anchor to protein"/>
    <property type="evidence" value="ECO:0007669"/>
    <property type="project" value="InterPro"/>
</dbReference>
<dbReference type="InterPro" id="IPR001096">
    <property type="entry name" value="Peptidase_C13"/>
</dbReference>
<comment type="caution">
    <text evidence="5">The sequence shown here is derived from an EMBL/GenBank/DDBJ whole genome shotgun (WGS) entry which is preliminary data.</text>
</comment>
<name>A0A9N8DDG9_9STRA</name>
<keyword evidence="6" id="KW-1185">Reference proteome</keyword>
<comment type="similarity">
    <text evidence="2">Belongs to the peptidase C13 family.</text>
</comment>
<evidence type="ECO:0000256" key="4">
    <source>
        <dbReference type="ARBA" id="ARBA00022729"/>
    </source>
</evidence>
<dbReference type="Pfam" id="PF01650">
    <property type="entry name" value="Peptidase_C13"/>
    <property type="match status" value="1"/>
</dbReference>
<dbReference type="PANTHER" id="PTHR48067">
    <property type="entry name" value="GPI-ANCHOR TRANSAMIDASE"/>
    <property type="match status" value="1"/>
</dbReference>
<keyword evidence="4" id="KW-0732">Signal</keyword>
<reference evidence="5" key="1">
    <citation type="submission" date="2020-06" db="EMBL/GenBank/DDBJ databases">
        <authorList>
            <consortium name="Plant Systems Biology data submission"/>
        </authorList>
    </citation>
    <scope>NUCLEOTIDE SEQUENCE</scope>
    <source>
        <strain evidence="5">D6</strain>
    </source>
</reference>
<evidence type="ECO:0000256" key="2">
    <source>
        <dbReference type="ARBA" id="ARBA00009941"/>
    </source>
</evidence>
<evidence type="ECO:0000313" key="6">
    <source>
        <dbReference type="Proteomes" id="UP001153069"/>
    </source>
</evidence>
<dbReference type="PRINTS" id="PR00776">
    <property type="entry name" value="HEMOGLOBNASE"/>
</dbReference>
<dbReference type="GO" id="GO:0042765">
    <property type="term" value="C:GPI-anchor transamidase complex"/>
    <property type="evidence" value="ECO:0007669"/>
    <property type="project" value="InterPro"/>
</dbReference>
<dbReference type="GO" id="GO:0003923">
    <property type="term" value="F:GPI-anchor transamidase activity"/>
    <property type="evidence" value="ECO:0007669"/>
    <property type="project" value="InterPro"/>
</dbReference>
<dbReference type="Gene3D" id="3.40.50.1460">
    <property type="match status" value="1"/>
</dbReference>
<keyword evidence="3" id="KW-0337">GPI-anchor biosynthesis</keyword>
<dbReference type="EMBL" id="CAICTM010000023">
    <property type="protein sequence ID" value="CAB9497659.1"/>
    <property type="molecule type" value="Genomic_DNA"/>
</dbReference>
<dbReference type="OrthoDB" id="192611at2759"/>
<evidence type="ECO:0000256" key="1">
    <source>
        <dbReference type="ARBA" id="ARBA00004687"/>
    </source>
</evidence>
<dbReference type="InterPro" id="IPR028361">
    <property type="entry name" value="GPI_transamidase"/>
</dbReference>
<sequence>MSTSSSSSPYSNSDVTNNHAVIVSSSRYWFNYRHINNALAFYQLVKANGIPDENIILFLADDVPSNARNPFKNGMYWNGIDDSRTLYDASIEIDYRGEDVTVENLVRVLLGRQGEASSTSSSGQQRRHLMTDENSNILIFLTGHGGDQFFKFQDIEEITSEEIASVLEEMHRRKRYKEILLVADTCQAFTLGDHITAPNVMVIGSSLRGESSYAHHSDTKLGLSVMERYTHAFVQFLKSNKQIKGVLTPGLTIRKAMVEPYSFAQQRAHVGFREDLMQRRTVDEVLLSDFFFNNQLLHKQQQQQQLNQNQTRLVSQNALPIRPIGRLDMPTTTKPKSTARRMIIDQQPAREEYKVELVPVYNPSDPPFLAAVVILLSFVMVLSKRT</sequence>
<proteinExistence type="inferred from homology"/>
<dbReference type="AlphaFoldDB" id="A0A9N8DDG9"/>
<dbReference type="PANTHER" id="PTHR48067:SF1">
    <property type="entry name" value="GPI-ANCHOR TRANSAMIDASE"/>
    <property type="match status" value="1"/>
</dbReference>
<accession>A0A9N8DDG9</accession>
<dbReference type="GO" id="GO:0006506">
    <property type="term" value="P:GPI anchor biosynthetic process"/>
    <property type="evidence" value="ECO:0007669"/>
    <property type="project" value="UniProtKB-KW"/>
</dbReference>